<protein>
    <recommendedName>
        <fullName evidence="1">Pyridoxamine kinase/Phosphomethylpyrimidine kinase domain-containing protein</fullName>
    </recommendedName>
</protein>
<evidence type="ECO:0000313" key="2">
    <source>
        <dbReference type="EMBL" id="ODV84661.1"/>
    </source>
</evidence>
<dbReference type="Proteomes" id="UP000094801">
    <property type="component" value="Unassembled WGS sequence"/>
</dbReference>
<gene>
    <name evidence="2" type="ORF">CANARDRAFT_190240</name>
</gene>
<evidence type="ECO:0000313" key="3">
    <source>
        <dbReference type="Proteomes" id="UP000094801"/>
    </source>
</evidence>
<dbReference type="InterPro" id="IPR004399">
    <property type="entry name" value="HMP/HMP-P_kinase_dom"/>
</dbReference>
<dbReference type="GO" id="GO:0009228">
    <property type="term" value="P:thiamine biosynthetic process"/>
    <property type="evidence" value="ECO:0007669"/>
    <property type="project" value="InterPro"/>
</dbReference>
<evidence type="ECO:0000259" key="1">
    <source>
        <dbReference type="Pfam" id="PF08543"/>
    </source>
</evidence>
<feature type="domain" description="Pyridoxamine kinase/Phosphomethylpyrimidine kinase" evidence="1">
    <location>
        <begin position="10"/>
        <end position="271"/>
    </location>
</feature>
<dbReference type="AlphaFoldDB" id="A0A1E4SYW9"/>
<accession>A0A1E4SYW9</accession>
<name>A0A1E4SYW9_9ASCO</name>
<dbReference type="EMBL" id="KV453855">
    <property type="protein sequence ID" value="ODV84661.1"/>
    <property type="molecule type" value="Genomic_DNA"/>
</dbReference>
<keyword evidence="3" id="KW-1185">Reference proteome</keyword>
<dbReference type="PANTHER" id="PTHR20858">
    <property type="entry name" value="PHOSPHOMETHYLPYRIMIDINE KINASE"/>
    <property type="match status" value="1"/>
</dbReference>
<feature type="non-terminal residue" evidence="2">
    <location>
        <position position="276"/>
    </location>
</feature>
<organism evidence="2 3">
    <name type="scientific">[Candida] arabinofermentans NRRL YB-2248</name>
    <dbReference type="NCBI Taxonomy" id="983967"/>
    <lineage>
        <taxon>Eukaryota</taxon>
        <taxon>Fungi</taxon>
        <taxon>Dikarya</taxon>
        <taxon>Ascomycota</taxon>
        <taxon>Saccharomycotina</taxon>
        <taxon>Pichiomycetes</taxon>
        <taxon>Pichiales</taxon>
        <taxon>Pichiaceae</taxon>
        <taxon>Ogataea</taxon>
        <taxon>Ogataea/Candida clade</taxon>
    </lineage>
</organism>
<dbReference type="Pfam" id="PF08543">
    <property type="entry name" value="Phos_pyr_kin"/>
    <property type="match status" value="1"/>
</dbReference>
<reference evidence="3" key="1">
    <citation type="submission" date="2016-04" db="EMBL/GenBank/DDBJ databases">
        <title>Comparative genomics of biotechnologically important yeasts.</title>
        <authorList>
            <consortium name="DOE Joint Genome Institute"/>
            <person name="Riley R."/>
            <person name="Haridas S."/>
            <person name="Wolfe K.H."/>
            <person name="Lopes M.R."/>
            <person name="Hittinger C.T."/>
            <person name="Goker M."/>
            <person name="Salamov A."/>
            <person name="Wisecaver J."/>
            <person name="Long T.M."/>
            <person name="Aerts A.L."/>
            <person name="Barry K."/>
            <person name="Choi C."/>
            <person name="Clum A."/>
            <person name="Coughlan A.Y."/>
            <person name="Deshpande S."/>
            <person name="Douglass A.P."/>
            <person name="Hanson S.J."/>
            <person name="Klenk H.-P."/>
            <person name="Labutti K."/>
            <person name="Lapidus A."/>
            <person name="Lindquist E."/>
            <person name="Lipzen A."/>
            <person name="Meier-Kolthoff J.P."/>
            <person name="Ohm R.A."/>
            <person name="Otillar R.P."/>
            <person name="Pangilinan J."/>
            <person name="Peng Y."/>
            <person name="Rokas A."/>
            <person name="Rosa C.A."/>
            <person name="Scheuner C."/>
            <person name="Sibirny A.A."/>
            <person name="Slot J.C."/>
            <person name="Stielow J.B."/>
            <person name="Sun H."/>
            <person name="Kurtzman C.P."/>
            <person name="Blackwell M."/>
            <person name="Grigoriev I.V."/>
            <person name="Jeffries T.W."/>
        </authorList>
    </citation>
    <scope>NUCLEOTIDE SEQUENCE [LARGE SCALE GENOMIC DNA]</scope>
    <source>
        <strain evidence="3">NRRL YB-2248</strain>
    </source>
</reference>
<dbReference type="InterPro" id="IPR013749">
    <property type="entry name" value="PM/HMP-P_kinase-1"/>
</dbReference>
<feature type="non-terminal residue" evidence="2">
    <location>
        <position position="1"/>
    </location>
</feature>
<dbReference type="GO" id="GO:0008902">
    <property type="term" value="F:hydroxymethylpyrimidine kinase activity"/>
    <property type="evidence" value="ECO:0007669"/>
    <property type="project" value="TreeGrafter"/>
</dbReference>
<dbReference type="GO" id="GO:0005829">
    <property type="term" value="C:cytosol"/>
    <property type="evidence" value="ECO:0007669"/>
    <property type="project" value="TreeGrafter"/>
</dbReference>
<dbReference type="GO" id="GO:0008972">
    <property type="term" value="F:phosphomethylpyrimidine kinase activity"/>
    <property type="evidence" value="ECO:0007669"/>
    <property type="project" value="InterPro"/>
</dbReference>
<dbReference type="OrthoDB" id="10028886at2759"/>
<dbReference type="SUPFAM" id="SSF53613">
    <property type="entry name" value="Ribokinase-like"/>
    <property type="match status" value="1"/>
</dbReference>
<dbReference type="STRING" id="983967.A0A1E4SYW9"/>
<dbReference type="CDD" id="cd01169">
    <property type="entry name" value="HMPP_kinase"/>
    <property type="match status" value="1"/>
</dbReference>
<dbReference type="PANTHER" id="PTHR20858:SF17">
    <property type="entry name" value="HYDROXYMETHYLPYRIMIDINE_PHOSPHOMETHYLPYRIMIDINE KINASE THI20-RELATED"/>
    <property type="match status" value="1"/>
</dbReference>
<sequence>PTVLTIAGSDPSGGAGIEADIKTITAFRCNAITCIDCLTVQSTLGVKFKHSTTANTIQYILNALQDRKIDGVKCGMITSQVLDHLPQFIKSNNVRNLVIDPIISSTSGFTLSKIDLIKRSIRELYHYATLVSPNFNEALDILSAMDVNHTYGDQEMTLETLKSLTKLSTMTLGCRAVLLKGGHMPCSFTDNGMMLDILYDAVTETFTIFSHPRLNGLKNTHGTGCTLSSSIAAGLANGEELEKAVGDAICYVHQGLVFADPTIGEGNGPLNHGFKL</sequence>
<proteinExistence type="predicted"/>
<dbReference type="Gene3D" id="3.40.1190.20">
    <property type="match status" value="1"/>
</dbReference>
<dbReference type="InterPro" id="IPR029056">
    <property type="entry name" value="Ribokinase-like"/>
</dbReference>